<dbReference type="InterPro" id="IPR000408">
    <property type="entry name" value="Reg_chr_condens"/>
</dbReference>
<dbReference type="Proteomes" id="UP000292003">
    <property type="component" value="Unassembled WGS sequence"/>
</dbReference>
<comment type="caution">
    <text evidence="2">The sequence shown here is derived from an EMBL/GenBank/DDBJ whole genome shotgun (WGS) entry which is preliminary data.</text>
</comment>
<name>A0A4Q7JC86_9PSEU</name>
<dbReference type="AlphaFoldDB" id="A0A4Q7JC86"/>
<dbReference type="InterPro" id="IPR009091">
    <property type="entry name" value="RCC1/BLIP-II"/>
</dbReference>
<dbReference type="GO" id="GO:0061630">
    <property type="term" value="F:ubiquitin protein ligase activity"/>
    <property type="evidence" value="ECO:0007669"/>
    <property type="project" value="TreeGrafter"/>
</dbReference>
<evidence type="ECO:0000256" key="1">
    <source>
        <dbReference type="ARBA" id="ARBA00022737"/>
    </source>
</evidence>
<dbReference type="PROSITE" id="PS50012">
    <property type="entry name" value="RCC1_3"/>
    <property type="match status" value="2"/>
</dbReference>
<dbReference type="Pfam" id="PF13540">
    <property type="entry name" value="RCC1_2"/>
    <property type="match status" value="4"/>
</dbReference>
<dbReference type="OrthoDB" id="9796385at2"/>
<organism evidence="2 3">
    <name type="scientific">Amycolatopsis suaedae</name>
    <dbReference type="NCBI Taxonomy" id="2510978"/>
    <lineage>
        <taxon>Bacteria</taxon>
        <taxon>Bacillati</taxon>
        <taxon>Actinomycetota</taxon>
        <taxon>Actinomycetes</taxon>
        <taxon>Pseudonocardiales</taxon>
        <taxon>Pseudonocardiaceae</taxon>
        <taxon>Amycolatopsis</taxon>
    </lineage>
</organism>
<reference evidence="2 3" key="1">
    <citation type="submission" date="2019-02" db="EMBL/GenBank/DDBJ databases">
        <title>Draft genome sequence of Amycolatopsis sp. 8-3EHSu isolated from roots of Suaeda maritima.</title>
        <authorList>
            <person name="Duangmal K."/>
            <person name="Chantavorakit T."/>
        </authorList>
    </citation>
    <scope>NUCLEOTIDE SEQUENCE [LARGE SCALE GENOMIC DNA]</scope>
    <source>
        <strain evidence="2 3">8-3EHSu</strain>
    </source>
</reference>
<keyword evidence="1" id="KW-0677">Repeat</keyword>
<evidence type="ECO:0008006" key="4">
    <source>
        <dbReference type="Google" id="ProtNLM"/>
    </source>
</evidence>
<dbReference type="SUPFAM" id="SSF50985">
    <property type="entry name" value="RCC1/BLIP-II"/>
    <property type="match status" value="1"/>
</dbReference>
<dbReference type="Gene3D" id="2.130.10.30">
    <property type="entry name" value="Regulator of chromosome condensation 1/beta-lactamase-inhibitor protein II"/>
    <property type="match status" value="2"/>
</dbReference>
<gene>
    <name evidence="2" type="ORF">EWH70_07575</name>
</gene>
<protein>
    <recommendedName>
        <fullName evidence="4">Chromosome condensation regulator RCC1</fullName>
    </recommendedName>
</protein>
<dbReference type="PANTHER" id="PTHR45622:SF60">
    <property type="entry name" value="UBIQUITIN-PROTEIN LIGASE E3A"/>
    <property type="match status" value="1"/>
</dbReference>
<evidence type="ECO:0000313" key="3">
    <source>
        <dbReference type="Proteomes" id="UP000292003"/>
    </source>
</evidence>
<keyword evidence="3" id="KW-1185">Reference proteome</keyword>
<accession>A0A4Q7JC86</accession>
<dbReference type="InterPro" id="IPR051709">
    <property type="entry name" value="Ub-ligase/GTPase-reg"/>
</dbReference>
<evidence type="ECO:0000313" key="2">
    <source>
        <dbReference type="EMBL" id="RZQ64738.1"/>
    </source>
</evidence>
<sequence length="376" mass="37862">MLSPKPEPVTAVLSFDDKFDPGLREVVYRRVASRLVSSRVHVRRAAVALLAVSAVTAACAPVPEVPAAPALPAGAAAAPAKAAAGPGGGILTAGSPLFAQNVPNANAAKNFGVASGVVEVRSSTLQTIALKADGSIVVFNDNNFGQKQIPAQAMPATAVASGFGHLLALKDGRVHAWGSTLFGVTEVPAAARSGVVAISSKNLHNLALRNDGSVVSWGNRTDVPAEARSGVTAVAAGGDHSLALKGGGVIAWGSNRHGQATVPPQARSGVKAIAAGWNHNLVLKEDGTLVAWGYNANCEATLPTPAPSGVVAISAGVEHNAVLLDTGVVKAWGGNTGFGPTCNMNRPVPVKPAGNTAVAVEAGARSTAVLYQLPFP</sequence>
<dbReference type="EMBL" id="SFCC01000003">
    <property type="protein sequence ID" value="RZQ64738.1"/>
    <property type="molecule type" value="Genomic_DNA"/>
</dbReference>
<proteinExistence type="predicted"/>
<dbReference type="PANTHER" id="PTHR45622">
    <property type="entry name" value="UBIQUITIN-PROTEIN LIGASE E3A-RELATED"/>
    <property type="match status" value="1"/>
</dbReference>